<evidence type="ECO:0000256" key="14">
    <source>
        <dbReference type="ARBA" id="ARBA00048372"/>
    </source>
</evidence>
<comment type="catalytic activity">
    <reaction evidence="14">
        <text>L-glutamate + acetyl-CoA = N-acetyl-L-glutamate + CoA + H(+)</text>
        <dbReference type="Rhea" id="RHEA:24292"/>
        <dbReference type="ChEBI" id="CHEBI:15378"/>
        <dbReference type="ChEBI" id="CHEBI:29985"/>
        <dbReference type="ChEBI" id="CHEBI:44337"/>
        <dbReference type="ChEBI" id="CHEBI:57287"/>
        <dbReference type="ChEBI" id="CHEBI:57288"/>
        <dbReference type="EC" id="2.3.1.1"/>
    </reaction>
</comment>
<sequence length="653" mass="70276">MQGIASTFGIHRQRLAASARRHLARQRIALYSSSSSAPTSAAAVATKTTTTVTSYHDAPSGVVSASSGGQSRNQRERELILSVLSTVPSPREARKFLNSVSGTETMRSQREFEEHQARLASAERSHRHVPLPGEMLWQSSTSRQQYQADAHRRDAAAGSEPVPRRLTAAVFVDAAAQHELACRRTGKLLAQIQRLGVSPVVLLSKTTTAGTASDGYRDVIRGVHHLADAIEREGGRARPINEGVFYTNPYGASEVAVDPELIGSAIAQGQIPIISPLVASAALQVQVLGIDSAAPALAQALAVSTSTQRPMAGSSGAFSLLLARLIMLGSTDGISATDGTFHRFVNMQEDYGEILQGCRHAETLRLMRTCLGILPPTAAGIVASVHSDPSLVMKGLISERPVGTQHQSAAQRVRQEEEAERKRAQLSRQGVPDYKPLASYPFARVGSKGAAALAKPSSSAQAAAEEPPTQFTLLRHGFSIQRHTTLGTCNLPRLRALLESSFKRTLDGGQYFDRLRRLSADGGIEVIVAGDYQGAVIVTYEPVAGGKAHLPYLDKFAVLPSVQGTGMADILWAQLRRACPRCMWRSRNDNGVNKWYFDRSSGHSRAPPLEPGEKGTRWVFFWYQGAAGSGHVFGADDVQRGIEVASRIPASFV</sequence>
<comment type="caution">
    <text evidence="17">The sequence shown here is derived from an EMBL/GenBank/DDBJ whole genome shotgun (WGS) entry which is preliminary data.</text>
</comment>
<evidence type="ECO:0000256" key="4">
    <source>
        <dbReference type="ARBA" id="ARBA00008694"/>
    </source>
</evidence>
<dbReference type="InterPro" id="IPR006855">
    <property type="entry name" value="Vertebrate-like_GNAT_dom"/>
</dbReference>
<dbReference type="PANTHER" id="PTHR23342">
    <property type="entry name" value="N-ACETYLGLUTAMATE SYNTHASE"/>
    <property type="match status" value="1"/>
</dbReference>
<comment type="similarity">
    <text evidence="4">Belongs to the acetyltransferase family.</text>
</comment>
<evidence type="ECO:0000256" key="7">
    <source>
        <dbReference type="ARBA" id="ARBA00022605"/>
    </source>
</evidence>
<evidence type="ECO:0000256" key="2">
    <source>
        <dbReference type="ARBA" id="ARBA00004173"/>
    </source>
</evidence>
<evidence type="ECO:0000256" key="13">
    <source>
        <dbReference type="ARBA" id="ARBA00033251"/>
    </source>
</evidence>
<evidence type="ECO:0000256" key="5">
    <source>
        <dbReference type="ARBA" id="ARBA00012697"/>
    </source>
</evidence>
<dbReference type="InterPro" id="IPR036393">
    <property type="entry name" value="AceGlu_kinase-like_sf"/>
</dbReference>
<accession>A0A9W7XWC8</accession>
<dbReference type="PANTHER" id="PTHR23342:SF4">
    <property type="entry name" value="AMINO-ACID ACETYLTRANSFERASE, MITOCHONDRIAL"/>
    <property type="match status" value="1"/>
</dbReference>
<feature type="region of interest" description="Disordered" evidence="15">
    <location>
        <begin position="402"/>
        <end position="428"/>
    </location>
</feature>
<feature type="compositionally biased region" description="Basic and acidic residues" evidence="15">
    <location>
        <begin position="413"/>
        <end position="423"/>
    </location>
</feature>
<dbReference type="SUPFAM" id="SSF53633">
    <property type="entry name" value="Carbamate kinase-like"/>
    <property type="match status" value="1"/>
</dbReference>
<evidence type="ECO:0000256" key="3">
    <source>
        <dbReference type="ARBA" id="ARBA00004925"/>
    </source>
</evidence>
<keyword evidence="9" id="KW-0809">Transit peptide</keyword>
<evidence type="ECO:0000256" key="8">
    <source>
        <dbReference type="ARBA" id="ARBA00022679"/>
    </source>
</evidence>
<feature type="domain" description="N-acetyltransferase" evidence="16">
    <location>
        <begin position="478"/>
        <end position="646"/>
    </location>
</feature>
<keyword evidence="7" id="KW-0028">Amino-acid biosynthesis</keyword>
<comment type="subcellular location">
    <subcellularLocation>
        <location evidence="2">Mitochondrion</location>
    </subcellularLocation>
</comment>
<evidence type="ECO:0000256" key="1">
    <source>
        <dbReference type="ARBA" id="ARBA00002294"/>
    </source>
</evidence>
<proteinExistence type="inferred from homology"/>
<dbReference type="PROSITE" id="PS51731">
    <property type="entry name" value="GNAT_NAGS"/>
    <property type="match status" value="1"/>
</dbReference>
<keyword evidence="18" id="KW-1185">Reference proteome</keyword>
<evidence type="ECO:0000256" key="10">
    <source>
        <dbReference type="ARBA" id="ARBA00023128"/>
    </source>
</evidence>
<dbReference type="OrthoDB" id="5585968at2759"/>
<evidence type="ECO:0000256" key="9">
    <source>
        <dbReference type="ARBA" id="ARBA00022946"/>
    </source>
</evidence>
<evidence type="ECO:0000256" key="15">
    <source>
        <dbReference type="SAM" id="MobiDB-lite"/>
    </source>
</evidence>
<protein>
    <recommendedName>
        <fullName evidence="6">Amino-acid acetyltransferase, mitochondrial</fullName>
        <ecNumber evidence="5">2.3.1.1</ecNumber>
    </recommendedName>
    <alternativeName>
        <fullName evidence="12">Glutamate N-acetyltransferase</fullName>
    </alternativeName>
    <alternativeName>
        <fullName evidence="13">N-acetylglutamate synthase</fullName>
    </alternativeName>
</protein>
<keyword evidence="8 17" id="KW-0808">Transferase</keyword>
<dbReference type="Proteomes" id="UP001149813">
    <property type="component" value="Unassembled WGS sequence"/>
</dbReference>
<dbReference type="EC" id="2.3.1.1" evidence="5"/>
<keyword evidence="10" id="KW-0496">Mitochondrion</keyword>
<dbReference type="Gene3D" id="3.40.630.30">
    <property type="match status" value="1"/>
</dbReference>
<keyword evidence="11 17" id="KW-0012">Acyltransferase</keyword>
<dbReference type="GO" id="GO:0006526">
    <property type="term" value="P:L-arginine biosynthetic process"/>
    <property type="evidence" value="ECO:0007669"/>
    <property type="project" value="TreeGrafter"/>
</dbReference>
<comment type="function">
    <text evidence="1">N-acetylglutamate synthase involved in arginine biosynthesis.</text>
</comment>
<evidence type="ECO:0000256" key="6">
    <source>
        <dbReference type="ARBA" id="ARBA00018802"/>
    </source>
</evidence>
<organism evidence="17 18">
    <name type="scientific">Coemansia erecta</name>
    <dbReference type="NCBI Taxonomy" id="147472"/>
    <lineage>
        <taxon>Eukaryota</taxon>
        <taxon>Fungi</taxon>
        <taxon>Fungi incertae sedis</taxon>
        <taxon>Zoopagomycota</taxon>
        <taxon>Kickxellomycotina</taxon>
        <taxon>Kickxellomycetes</taxon>
        <taxon>Kickxellales</taxon>
        <taxon>Kickxellaceae</taxon>
        <taxon>Coemansia</taxon>
    </lineage>
</organism>
<evidence type="ECO:0000313" key="17">
    <source>
        <dbReference type="EMBL" id="KAJ1720245.1"/>
    </source>
</evidence>
<dbReference type="AlphaFoldDB" id="A0A9W7XWC8"/>
<evidence type="ECO:0000256" key="12">
    <source>
        <dbReference type="ARBA" id="ARBA00030346"/>
    </source>
</evidence>
<dbReference type="GO" id="GO:0006592">
    <property type="term" value="P:ornithine biosynthetic process"/>
    <property type="evidence" value="ECO:0007669"/>
    <property type="project" value="TreeGrafter"/>
</dbReference>
<dbReference type="GO" id="GO:0005759">
    <property type="term" value="C:mitochondrial matrix"/>
    <property type="evidence" value="ECO:0007669"/>
    <property type="project" value="TreeGrafter"/>
</dbReference>
<gene>
    <name evidence="17" type="primary">ARG2</name>
    <name evidence="17" type="ORF">LPJ53_005096</name>
</gene>
<dbReference type="GO" id="GO:0004042">
    <property type="term" value="F:L-glutamate N-acetyltransferase activity"/>
    <property type="evidence" value="ECO:0007669"/>
    <property type="project" value="TreeGrafter"/>
</dbReference>
<evidence type="ECO:0000259" key="16">
    <source>
        <dbReference type="PROSITE" id="PS51731"/>
    </source>
</evidence>
<name>A0A9W7XWC8_9FUNG</name>
<evidence type="ECO:0000256" key="11">
    <source>
        <dbReference type="ARBA" id="ARBA00023315"/>
    </source>
</evidence>
<dbReference type="Pfam" id="PF04768">
    <property type="entry name" value="NAT"/>
    <property type="match status" value="1"/>
</dbReference>
<evidence type="ECO:0000313" key="18">
    <source>
        <dbReference type="Proteomes" id="UP001149813"/>
    </source>
</evidence>
<dbReference type="EMBL" id="JANBOJ010000279">
    <property type="protein sequence ID" value="KAJ1720245.1"/>
    <property type="molecule type" value="Genomic_DNA"/>
</dbReference>
<dbReference type="Gene3D" id="3.40.1160.10">
    <property type="entry name" value="Acetylglutamate kinase-like"/>
    <property type="match status" value="1"/>
</dbReference>
<comment type="pathway">
    <text evidence="3">Amino-acid biosynthesis; L-arginine biosynthesis; N(2)-acetyl-L-ornithine from L-glutamate: step 1/4.</text>
</comment>
<reference evidence="17" key="1">
    <citation type="submission" date="2022-07" db="EMBL/GenBank/DDBJ databases">
        <title>Phylogenomic reconstructions and comparative analyses of Kickxellomycotina fungi.</title>
        <authorList>
            <person name="Reynolds N.K."/>
            <person name="Stajich J.E."/>
            <person name="Barry K."/>
            <person name="Grigoriev I.V."/>
            <person name="Crous P."/>
            <person name="Smith M.E."/>
        </authorList>
    </citation>
    <scope>NUCLEOTIDE SEQUENCE</scope>
    <source>
        <strain evidence="17">NBRC 32514</strain>
    </source>
</reference>